<proteinExistence type="predicted"/>
<dbReference type="OrthoDB" id="482456at2"/>
<sequence>MRNPPLMARGIATARGDGNAPIPLVAVAHGSEDERSSHTVEQIFARVRRLRPDLDVRVAYLDHVSPSAEEAITAVAAEGAGEVVVLPALLTAAYHSKIDLPAVLERIRESCPWLHIHYANTLGPHPLLLDAVEQRLEEAGAVAAPDTSLVLASAGSSDAGANHVIEQMASALAARGPWRQVTPAYASAASPTPAEAVAHLRASGAHKVAVAGYLLAPGFFSDRVADQSFANGAAAVAPALGDAPQLARVILGRYESAKHRVPLSGITTG</sequence>
<dbReference type="CDD" id="cd03414">
    <property type="entry name" value="CbiX_SirB_C"/>
    <property type="match status" value="1"/>
</dbReference>
<gene>
    <name evidence="3" type="ORF">CDO52_17820</name>
</gene>
<dbReference type="Gene3D" id="3.40.50.1400">
    <property type="match status" value="2"/>
</dbReference>
<keyword evidence="2" id="KW-0456">Lyase</keyword>
<dbReference type="InterPro" id="IPR002762">
    <property type="entry name" value="CbiX-like"/>
</dbReference>
<dbReference type="EMBL" id="CP022753">
    <property type="protein sequence ID" value="ASU84408.1"/>
    <property type="molecule type" value="Genomic_DNA"/>
</dbReference>
<keyword evidence="1" id="KW-0479">Metal-binding</keyword>
<evidence type="ECO:0000313" key="4">
    <source>
        <dbReference type="Proteomes" id="UP000215005"/>
    </source>
</evidence>
<dbReference type="KEGG" id="ngv:CDO52_17820"/>
<dbReference type="CDD" id="cd03416">
    <property type="entry name" value="CbiX_SirB_N"/>
    <property type="match status" value="1"/>
</dbReference>
<dbReference type="GO" id="GO:0046872">
    <property type="term" value="F:metal ion binding"/>
    <property type="evidence" value="ECO:0007669"/>
    <property type="project" value="UniProtKB-KW"/>
</dbReference>
<evidence type="ECO:0000313" key="3">
    <source>
        <dbReference type="EMBL" id="ASU84408.1"/>
    </source>
</evidence>
<dbReference type="PANTHER" id="PTHR33542:SF5">
    <property type="entry name" value="FERROCHELATASE CHE1"/>
    <property type="match status" value="1"/>
</dbReference>
<dbReference type="InterPro" id="IPR050963">
    <property type="entry name" value="Sirohydro_Cobaltochel/CbiX"/>
</dbReference>
<dbReference type="GO" id="GO:0016829">
    <property type="term" value="F:lyase activity"/>
    <property type="evidence" value="ECO:0007669"/>
    <property type="project" value="UniProtKB-KW"/>
</dbReference>
<dbReference type="AlphaFoldDB" id="A0A223S8I1"/>
<protein>
    <submittedName>
        <fullName evidence="3">Sirohydrochlorin chelatase</fullName>
    </submittedName>
</protein>
<name>A0A223S8I1_9ACTN</name>
<dbReference type="Pfam" id="PF01903">
    <property type="entry name" value="CbiX"/>
    <property type="match status" value="2"/>
</dbReference>
<reference evidence="3 4" key="1">
    <citation type="submission" date="2017-08" db="EMBL/GenBank/DDBJ databases">
        <title>The complete genome sequence of Nocardiopsis gilva YIM 90087.</title>
        <authorList>
            <person name="Yin M."/>
            <person name="Tang S."/>
        </authorList>
    </citation>
    <scope>NUCLEOTIDE SEQUENCE [LARGE SCALE GENOMIC DNA]</scope>
    <source>
        <strain evidence="3 4">YIM 90087</strain>
    </source>
</reference>
<keyword evidence="4" id="KW-1185">Reference proteome</keyword>
<accession>A0A223S8I1</accession>
<dbReference type="PANTHER" id="PTHR33542">
    <property type="entry name" value="SIROHYDROCHLORIN FERROCHELATASE, CHLOROPLASTIC"/>
    <property type="match status" value="1"/>
</dbReference>
<evidence type="ECO:0000256" key="1">
    <source>
        <dbReference type="ARBA" id="ARBA00022723"/>
    </source>
</evidence>
<organism evidence="3 4">
    <name type="scientific">Nocardiopsis gilva YIM 90087</name>
    <dbReference type="NCBI Taxonomy" id="1235441"/>
    <lineage>
        <taxon>Bacteria</taxon>
        <taxon>Bacillati</taxon>
        <taxon>Actinomycetota</taxon>
        <taxon>Actinomycetes</taxon>
        <taxon>Streptosporangiales</taxon>
        <taxon>Nocardiopsidaceae</taxon>
        <taxon>Nocardiopsis</taxon>
    </lineage>
</organism>
<evidence type="ECO:0000256" key="2">
    <source>
        <dbReference type="ARBA" id="ARBA00023239"/>
    </source>
</evidence>
<dbReference type="Proteomes" id="UP000215005">
    <property type="component" value="Chromosome"/>
</dbReference>
<dbReference type="SUPFAM" id="SSF53800">
    <property type="entry name" value="Chelatase"/>
    <property type="match status" value="1"/>
</dbReference>